<feature type="region of interest" description="Disordered" evidence="1">
    <location>
        <begin position="397"/>
        <end position="419"/>
    </location>
</feature>
<proteinExistence type="predicted"/>
<dbReference type="HOGENOM" id="CLU_054184_0_0_5"/>
<dbReference type="OrthoDB" id="9787478at2"/>
<protein>
    <submittedName>
        <fullName evidence="2">Phage Gp37Gp68</fullName>
    </submittedName>
</protein>
<keyword evidence="3" id="KW-1185">Reference proteome</keyword>
<evidence type="ECO:0000256" key="1">
    <source>
        <dbReference type="SAM" id="MobiDB-lite"/>
    </source>
</evidence>
<sequence length="419" mass="46478">MAEHSTIEWTDATWQPITGCSVVSPGCTNCYAMRLAGTRLKHHPSRANLTTMTKGGPVWNGAVRLNPEWLTQPLGWKRPRRIFVCAHGDLFHESVPDEWIDQIFAVMALTPQHTYQVLTKRSARMRDYICTRAGDWQVVLPDACAPGTLPITKNDVARALGRLPKFSYDPPTPTWPLANVWLGVSTERQKEADERIPDLLATPAAVHFISAEPLLGPIDLTAIKATHVPGTPDDSDMGWTFNSLATGDYYSFKDDRGYNEGGDGPHREHALDWVIVGGESGPDARPMHPDWARSIRDQCAAAGVPFFFKQWGSWYPIVDRDKEDPDWRADYGRASRSPEKFRILNLAGGCGFHGDSVHLMQRYSKSATGRLLDGVTYDAMPKAVAEQLIARQRPSIQNAGDALDEQTRGAPISVRGAPR</sequence>
<dbReference type="Proteomes" id="UP000002531">
    <property type="component" value="Chromosome"/>
</dbReference>
<reference evidence="2 3" key="1">
    <citation type="journal article" date="2006" name="Appl. Environ. Microbiol.">
        <title>Genome sequence of the chemolithoautotrophic nitrite-oxidizing bacterium Nitrobacter winogradskyi Nb-255.</title>
        <authorList>
            <person name="Starkenburg S.R."/>
            <person name="Chain P.S."/>
            <person name="Sayavedra-Soto L.A."/>
            <person name="Hauser L."/>
            <person name="Land M.L."/>
            <person name="Larimer F.W."/>
            <person name="Malfatti S.A."/>
            <person name="Klotz M.G."/>
            <person name="Bottomley P.J."/>
            <person name="Arp D.J."/>
            <person name="Hickey W.J."/>
        </authorList>
    </citation>
    <scope>NUCLEOTIDE SEQUENCE [LARGE SCALE GENOMIC DNA]</scope>
    <source>
        <strain evidence="3">ATCC 25391 / DSM 10237 / CIP 104748 / NCIMB 11846 / Nb-255</strain>
    </source>
</reference>
<dbReference type="AlphaFoldDB" id="Q3SSB6"/>
<dbReference type="KEGG" id="nwi:Nwi_1564"/>
<accession>Q3SSB6</accession>
<dbReference type="STRING" id="323098.Nwi_1564"/>
<gene>
    <name evidence="2" type="ordered locus">Nwi_1564</name>
</gene>
<dbReference type="InterPro" id="IPR011101">
    <property type="entry name" value="DUF5131"/>
</dbReference>
<evidence type="ECO:0000313" key="2">
    <source>
        <dbReference type="EMBL" id="ABA04825.1"/>
    </source>
</evidence>
<dbReference type="EMBL" id="CP000115">
    <property type="protein sequence ID" value="ABA04825.1"/>
    <property type="molecule type" value="Genomic_DNA"/>
</dbReference>
<organism evidence="2 3">
    <name type="scientific">Nitrobacter winogradskyi (strain ATCC 25391 / DSM 10237 / CIP 104748 / NCIMB 11846 / Nb-255)</name>
    <dbReference type="NCBI Taxonomy" id="323098"/>
    <lineage>
        <taxon>Bacteria</taxon>
        <taxon>Pseudomonadati</taxon>
        <taxon>Pseudomonadota</taxon>
        <taxon>Alphaproteobacteria</taxon>
        <taxon>Hyphomicrobiales</taxon>
        <taxon>Nitrobacteraceae</taxon>
        <taxon>Nitrobacter</taxon>
    </lineage>
</organism>
<name>Q3SSB6_NITWN</name>
<dbReference type="eggNOG" id="COG4422">
    <property type="taxonomic scope" value="Bacteria"/>
</dbReference>
<evidence type="ECO:0000313" key="3">
    <source>
        <dbReference type="Proteomes" id="UP000002531"/>
    </source>
</evidence>
<dbReference type="RefSeq" id="WP_011314831.1">
    <property type="nucleotide sequence ID" value="NC_007406.1"/>
</dbReference>
<dbReference type="Pfam" id="PF07505">
    <property type="entry name" value="DUF5131"/>
    <property type="match status" value="1"/>
</dbReference>